<evidence type="ECO:0000256" key="1">
    <source>
        <dbReference type="SAM" id="MobiDB-lite"/>
    </source>
</evidence>
<evidence type="ECO:0000313" key="3">
    <source>
        <dbReference type="Proteomes" id="UP000499080"/>
    </source>
</evidence>
<accession>A0A4Y2BZ95</accession>
<sequence length="102" mass="11260">MNLVMISRDQITRATPELPPSLQTFPTCLRMDLGLRWSCGKVSAIEPEGSRFETRFYRISVVYWDCCTLNHTGLQVSASGSEVPGSKPDSTEDPPCIGPVAR</sequence>
<evidence type="ECO:0000313" key="2">
    <source>
        <dbReference type="EMBL" id="GBL97530.1"/>
    </source>
</evidence>
<dbReference type="EMBL" id="BGPR01000130">
    <property type="protein sequence ID" value="GBL97530.1"/>
    <property type="molecule type" value="Genomic_DNA"/>
</dbReference>
<dbReference type="Proteomes" id="UP000499080">
    <property type="component" value="Unassembled WGS sequence"/>
</dbReference>
<feature type="region of interest" description="Disordered" evidence="1">
    <location>
        <begin position="78"/>
        <end position="102"/>
    </location>
</feature>
<organism evidence="2 3">
    <name type="scientific">Araneus ventricosus</name>
    <name type="common">Orbweaver spider</name>
    <name type="synonym">Epeira ventricosa</name>
    <dbReference type="NCBI Taxonomy" id="182803"/>
    <lineage>
        <taxon>Eukaryota</taxon>
        <taxon>Metazoa</taxon>
        <taxon>Ecdysozoa</taxon>
        <taxon>Arthropoda</taxon>
        <taxon>Chelicerata</taxon>
        <taxon>Arachnida</taxon>
        <taxon>Araneae</taxon>
        <taxon>Araneomorphae</taxon>
        <taxon>Entelegynae</taxon>
        <taxon>Araneoidea</taxon>
        <taxon>Araneidae</taxon>
        <taxon>Araneus</taxon>
    </lineage>
</organism>
<dbReference type="AlphaFoldDB" id="A0A4Y2BZ95"/>
<gene>
    <name evidence="2" type="ORF">AVEN_162984_1</name>
</gene>
<protein>
    <submittedName>
        <fullName evidence="2">Uncharacterized protein</fullName>
    </submittedName>
</protein>
<name>A0A4Y2BZ95_ARAVE</name>
<proteinExistence type="predicted"/>
<reference evidence="2 3" key="1">
    <citation type="journal article" date="2019" name="Sci. Rep.">
        <title>Orb-weaving spider Araneus ventricosus genome elucidates the spidroin gene catalogue.</title>
        <authorList>
            <person name="Kono N."/>
            <person name="Nakamura H."/>
            <person name="Ohtoshi R."/>
            <person name="Moran D.A.P."/>
            <person name="Shinohara A."/>
            <person name="Yoshida Y."/>
            <person name="Fujiwara M."/>
            <person name="Mori M."/>
            <person name="Tomita M."/>
            <person name="Arakawa K."/>
        </authorList>
    </citation>
    <scope>NUCLEOTIDE SEQUENCE [LARGE SCALE GENOMIC DNA]</scope>
</reference>
<keyword evidence="3" id="KW-1185">Reference proteome</keyword>
<comment type="caution">
    <text evidence="2">The sequence shown here is derived from an EMBL/GenBank/DDBJ whole genome shotgun (WGS) entry which is preliminary data.</text>
</comment>